<reference evidence="1" key="1">
    <citation type="journal article" date="2023" name="Mol. Phylogenet. Evol.">
        <title>Genome-scale phylogeny and comparative genomics of the fungal order Sordariales.</title>
        <authorList>
            <person name="Hensen N."/>
            <person name="Bonometti L."/>
            <person name="Westerberg I."/>
            <person name="Brannstrom I.O."/>
            <person name="Guillou S."/>
            <person name="Cros-Aarteil S."/>
            <person name="Calhoun S."/>
            <person name="Haridas S."/>
            <person name="Kuo A."/>
            <person name="Mondo S."/>
            <person name="Pangilinan J."/>
            <person name="Riley R."/>
            <person name="LaButti K."/>
            <person name="Andreopoulos B."/>
            <person name="Lipzen A."/>
            <person name="Chen C."/>
            <person name="Yan M."/>
            <person name="Daum C."/>
            <person name="Ng V."/>
            <person name="Clum A."/>
            <person name="Steindorff A."/>
            <person name="Ohm R.A."/>
            <person name="Martin F."/>
            <person name="Silar P."/>
            <person name="Natvig D.O."/>
            <person name="Lalanne C."/>
            <person name="Gautier V."/>
            <person name="Ament-Velasquez S.L."/>
            <person name="Kruys A."/>
            <person name="Hutchinson M.I."/>
            <person name="Powell A.J."/>
            <person name="Barry K."/>
            <person name="Miller A.N."/>
            <person name="Grigoriev I.V."/>
            <person name="Debuchy R."/>
            <person name="Gladieux P."/>
            <person name="Hiltunen Thoren M."/>
            <person name="Johannesson H."/>
        </authorList>
    </citation>
    <scope>NUCLEOTIDE SEQUENCE</scope>
    <source>
        <strain evidence="1">PSN243</strain>
    </source>
</reference>
<gene>
    <name evidence="1" type="ORF">QBC34DRAFT_424580</name>
</gene>
<reference evidence="1" key="2">
    <citation type="submission" date="2023-05" db="EMBL/GenBank/DDBJ databases">
        <authorList>
            <consortium name="Lawrence Berkeley National Laboratory"/>
            <person name="Steindorff A."/>
            <person name="Hensen N."/>
            <person name="Bonometti L."/>
            <person name="Westerberg I."/>
            <person name="Brannstrom I.O."/>
            <person name="Guillou S."/>
            <person name="Cros-Aarteil S."/>
            <person name="Calhoun S."/>
            <person name="Haridas S."/>
            <person name="Kuo A."/>
            <person name="Mondo S."/>
            <person name="Pangilinan J."/>
            <person name="Riley R."/>
            <person name="Labutti K."/>
            <person name="Andreopoulos B."/>
            <person name="Lipzen A."/>
            <person name="Chen C."/>
            <person name="Yanf M."/>
            <person name="Daum C."/>
            <person name="Ng V."/>
            <person name="Clum A."/>
            <person name="Ohm R."/>
            <person name="Martin F."/>
            <person name="Silar P."/>
            <person name="Natvig D."/>
            <person name="Lalanne C."/>
            <person name="Gautier V."/>
            <person name="Ament-Velasquez S.L."/>
            <person name="Kruys A."/>
            <person name="Hutchinson M.I."/>
            <person name="Powell A.J."/>
            <person name="Barry K."/>
            <person name="Miller A.N."/>
            <person name="Grigoriev I.V."/>
            <person name="Debuchy R."/>
            <person name="Gladieux P."/>
            <person name="Thoren M.H."/>
            <person name="Johannesson H."/>
        </authorList>
    </citation>
    <scope>NUCLEOTIDE SEQUENCE</scope>
    <source>
        <strain evidence="1">PSN243</strain>
    </source>
</reference>
<sequence length="312" mass="35883">MERNNTALTKIHHKRSRLEALPEETFRELLRHMGVKDVVRLGSCSMNLRHRTQPVIFNDQDCRERALEWACENNLVHLFERAVEYGANISVIASRKNHRQLYEEYRDRDPYNNELIGWTLVDMGMNISAIIQSQGLDIKCPHVVPGMHVAEPRRLLLALAARHDDPTLFRRLISLGARLKNDENGYYSTMDYWALCDSLADPAKQSTHLEPFYRAGLVLKLPGQAHRRFWKSLWSKAALHRLQGGKQLPPANVLRQLMGTGSLVACRHQTWMIRLEGGDETIMSAMAAALLCDHKVMVDVMLLDGWTLQHRY</sequence>
<protein>
    <recommendedName>
        <fullName evidence="3">F-box domain-containing protein</fullName>
    </recommendedName>
</protein>
<accession>A0AAV9GQB6</accession>
<dbReference type="EMBL" id="MU865932">
    <property type="protein sequence ID" value="KAK4450422.1"/>
    <property type="molecule type" value="Genomic_DNA"/>
</dbReference>
<comment type="caution">
    <text evidence="1">The sequence shown here is derived from an EMBL/GenBank/DDBJ whole genome shotgun (WGS) entry which is preliminary data.</text>
</comment>
<evidence type="ECO:0000313" key="1">
    <source>
        <dbReference type="EMBL" id="KAK4450422.1"/>
    </source>
</evidence>
<evidence type="ECO:0000313" key="2">
    <source>
        <dbReference type="Proteomes" id="UP001321760"/>
    </source>
</evidence>
<name>A0AAV9GQB6_9PEZI</name>
<organism evidence="1 2">
    <name type="scientific">Podospora aff. communis PSN243</name>
    <dbReference type="NCBI Taxonomy" id="3040156"/>
    <lineage>
        <taxon>Eukaryota</taxon>
        <taxon>Fungi</taxon>
        <taxon>Dikarya</taxon>
        <taxon>Ascomycota</taxon>
        <taxon>Pezizomycotina</taxon>
        <taxon>Sordariomycetes</taxon>
        <taxon>Sordariomycetidae</taxon>
        <taxon>Sordariales</taxon>
        <taxon>Podosporaceae</taxon>
        <taxon>Podospora</taxon>
    </lineage>
</organism>
<keyword evidence="2" id="KW-1185">Reference proteome</keyword>
<dbReference type="Proteomes" id="UP001321760">
    <property type="component" value="Unassembled WGS sequence"/>
</dbReference>
<dbReference type="AlphaFoldDB" id="A0AAV9GQB6"/>
<evidence type="ECO:0008006" key="3">
    <source>
        <dbReference type="Google" id="ProtNLM"/>
    </source>
</evidence>
<proteinExistence type="predicted"/>